<gene>
    <name evidence="2" type="ORF">METZ01_LOCUS109189</name>
</gene>
<dbReference type="InterPro" id="IPR002925">
    <property type="entry name" value="Dienelactn_hydro"/>
</dbReference>
<organism evidence="2">
    <name type="scientific">marine metagenome</name>
    <dbReference type="NCBI Taxonomy" id="408172"/>
    <lineage>
        <taxon>unclassified sequences</taxon>
        <taxon>metagenomes</taxon>
        <taxon>ecological metagenomes</taxon>
    </lineage>
</organism>
<dbReference type="AlphaFoldDB" id="A0A381WUZ0"/>
<protein>
    <recommendedName>
        <fullName evidence="1">Dienelactone hydrolase domain-containing protein</fullName>
    </recommendedName>
</protein>
<name>A0A381WUZ0_9ZZZZ</name>
<dbReference type="Pfam" id="PF01738">
    <property type="entry name" value="DLH"/>
    <property type="match status" value="1"/>
</dbReference>
<feature type="non-terminal residue" evidence="2">
    <location>
        <position position="219"/>
    </location>
</feature>
<dbReference type="InterPro" id="IPR029058">
    <property type="entry name" value="AB_hydrolase_fold"/>
</dbReference>
<feature type="domain" description="Dienelactone hydrolase" evidence="1">
    <location>
        <begin position="94"/>
        <end position="190"/>
    </location>
</feature>
<evidence type="ECO:0000259" key="1">
    <source>
        <dbReference type="Pfam" id="PF01738"/>
    </source>
</evidence>
<dbReference type="EMBL" id="UINC01012975">
    <property type="protein sequence ID" value="SVA56335.1"/>
    <property type="molecule type" value="Genomic_DNA"/>
</dbReference>
<sequence length="219" mass="23949">VYGKFFSIATLATIFILPVTTNAQGGFLLGTETIVDSDFPVAYYMVETVDGLYVPVGLRKPSGSGPFPIVVFASGNGGGGLDWVKNSSRNRGWTLDRFLDAGYAVVWMRYRAEVELGFNKNEQLIKGGRQGMQMFNRGPLEIDDEISIIEFVKTLPFVNPDQVVHVGMSHGGEMAMKITSQYHGLAAAVANEPASHEFLGLTPDETAFITEDTGMWNIE</sequence>
<proteinExistence type="predicted"/>
<dbReference type="GO" id="GO:0016787">
    <property type="term" value="F:hydrolase activity"/>
    <property type="evidence" value="ECO:0007669"/>
    <property type="project" value="InterPro"/>
</dbReference>
<feature type="non-terminal residue" evidence="2">
    <location>
        <position position="1"/>
    </location>
</feature>
<evidence type="ECO:0000313" key="2">
    <source>
        <dbReference type="EMBL" id="SVA56335.1"/>
    </source>
</evidence>
<dbReference type="Gene3D" id="3.40.50.1820">
    <property type="entry name" value="alpha/beta hydrolase"/>
    <property type="match status" value="1"/>
</dbReference>
<reference evidence="2" key="1">
    <citation type="submission" date="2018-05" db="EMBL/GenBank/DDBJ databases">
        <authorList>
            <person name="Lanie J.A."/>
            <person name="Ng W.-L."/>
            <person name="Kazmierczak K.M."/>
            <person name="Andrzejewski T.M."/>
            <person name="Davidsen T.M."/>
            <person name="Wayne K.J."/>
            <person name="Tettelin H."/>
            <person name="Glass J.I."/>
            <person name="Rusch D."/>
            <person name="Podicherti R."/>
            <person name="Tsui H.-C.T."/>
            <person name="Winkler M.E."/>
        </authorList>
    </citation>
    <scope>NUCLEOTIDE SEQUENCE</scope>
</reference>
<dbReference type="SUPFAM" id="SSF53474">
    <property type="entry name" value="alpha/beta-Hydrolases"/>
    <property type="match status" value="1"/>
</dbReference>
<accession>A0A381WUZ0</accession>